<evidence type="ECO:0000259" key="5">
    <source>
        <dbReference type="PROSITE" id="PS50931"/>
    </source>
</evidence>
<protein>
    <submittedName>
        <fullName evidence="6">LysR family transcriptional regulator</fullName>
    </submittedName>
</protein>
<dbReference type="InterPro" id="IPR036390">
    <property type="entry name" value="WH_DNA-bd_sf"/>
</dbReference>
<dbReference type="InterPro" id="IPR005119">
    <property type="entry name" value="LysR_subst-bd"/>
</dbReference>
<keyword evidence="4" id="KW-0804">Transcription</keyword>
<dbReference type="AlphaFoldDB" id="A0A6B9GFG9"/>
<dbReference type="InterPro" id="IPR000847">
    <property type="entry name" value="LysR_HTH_N"/>
</dbReference>
<proteinExistence type="inferred from homology"/>
<evidence type="ECO:0000256" key="4">
    <source>
        <dbReference type="ARBA" id="ARBA00023163"/>
    </source>
</evidence>
<evidence type="ECO:0000256" key="1">
    <source>
        <dbReference type="ARBA" id="ARBA00009437"/>
    </source>
</evidence>
<keyword evidence="6" id="KW-0614">Plasmid</keyword>
<evidence type="ECO:0000313" key="7">
    <source>
        <dbReference type="Proteomes" id="UP000502005"/>
    </source>
</evidence>
<dbReference type="PANTHER" id="PTHR30419:SF8">
    <property type="entry name" value="NITROGEN ASSIMILATION TRANSCRIPTIONAL ACTIVATOR-RELATED"/>
    <property type="match status" value="1"/>
</dbReference>
<keyword evidence="2" id="KW-0805">Transcription regulation</keyword>
<dbReference type="SUPFAM" id="SSF53850">
    <property type="entry name" value="Periplasmic binding protein-like II"/>
    <property type="match status" value="1"/>
</dbReference>
<dbReference type="Pfam" id="PF03466">
    <property type="entry name" value="LysR_substrate"/>
    <property type="match status" value="1"/>
</dbReference>
<evidence type="ECO:0000256" key="2">
    <source>
        <dbReference type="ARBA" id="ARBA00023015"/>
    </source>
</evidence>
<dbReference type="RefSeq" id="WP_208719221.1">
    <property type="nucleotide sequence ID" value="NZ_CP024770.1"/>
</dbReference>
<sequence length="314" mass="34834">MNHLDWYLQINLKARHLRLLVAIDTYRNLTQVAEITHVTVPAVSKSLAELERGLGLVLFSRTTYGLMPTEYGECLIRHAKTMLGILHQARDELKALNSGAEGKVRIGMLAASASVLLPQALQLLKERSPGTNITVTEGTTESLLPELWQGQLDLVVGRLPAMDTLGSFEEKELLEEPVVLMTGRHHPLAHRKSVQWTDLAAYPWILPPPGSLLRDPLEQVLEAKNVPLTNNYIETLSIHVVRGHLQASDFIAVMAVSLVNDADDYFYKLPLKLPKLLRPAGVLWNRNRGLTPSAKLMVSCLEEAAQQLDSAGKQ</sequence>
<accession>A0A6B9GFG9</accession>
<dbReference type="Gene3D" id="3.40.190.290">
    <property type="match status" value="1"/>
</dbReference>
<dbReference type="Proteomes" id="UP000502005">
    <property type="component" value="Plasmid pNE1B"/>
</dbReference>
<dbReference type="InterPro" id="IPR036388">
    <property type="entry name" value="WH-like_DNA-bd_sf"/>
</dbReference>
<dbReference type="GO" id="GO:0005829">
    <property type="term" value="C:cytosol"/>
    <property type="evidence" value="ECO:0007669"/>
    <property type="project" value="TreeGrafter"/>
</dbReference>
<organism evidence="6 7">
    <name type="scientific">Pantoea cypripedii</name>
    <name type="common">Pectobacterium cypripedii</name>
    <name type="synonym">Erwinia cypripedii</name>
    <dbReference type="NCBI Taxonomy" id="55209"/>
    <lineage>
        <taxon>Bacteria</taxon>
        <taxon>Pseudomonadati</taxon>
        <taxon>Pseudomonadota</taxon>
        <taxon>Gammaproteobacteria</taxon>
        <taxon>Enterobacterales</taxon>
        <taxon>Erwiniaceae</taxon>
        <taxon>Pantoea</taxon>
    </lineage>
</organism>
<dbReference type="SUPFAM" id="SSF46785">
    <property type="entry name" value="Winged helix' DNA-binding domain"/>
    <property type="match status" value="1"/>
</dbReference>
<evidence type="ECO:0000313" key="6">
    <source>
        <dbReference type="EMBL" id="QGY33107.1"/>
    </source>
</evidence>
<name>A0A6B9GFG9_PANCY</name>
<dbReference type="InterPro" id="IPR050950">
    <property type="entry name" value="HTH-type_LysR_regulators"/>
</dbReference>
<dbReference type="GO" id="GO:0003677">
    <property type="term" value="F:DNA binding"/>
    <property type="evidence" value="ECO:0007669"/>
    <property type="project" value="UniProtKB-KW"/>
</dbReference>
<gene>
    <name evidence="6" type="ORF">CUN67_29765</name>
</gene>
<evidence type="ECO:0000256" key="3">
    <source>
        <dbReference type="ARBA" id="ARBA00023125"/>
    </source>
</evidence>
<geneLocation type="plasmid" evidence="7">
    <name>pne1b</name>
</geneLocation>
<dbReference type="PANTHER" id="PTHR30419">
    <property type="entry name" value="HTH-TYPE TRANSCRIPTIONAL REGULATOR YBHD"/>
    <property type="match status" value="1"/>
</dbReference>
<reference evidence="6 7" key="1">
    <citation type="submission" date="2017-11" db="EMBL/GenBank/DDBJ databases">
        <title>Genome sequence of Pantoea cypripedii NE1.</title>
        <authorList>
            <person name="Nascimento F.X."/>
        </authorList>
    </citation>
    <scope>NUCLEOTIDE SEQUENCE [LARGE SCALE GENOMIC DNA]</scope>
    <source>
        <strain evidence="6 7">NE1</strain>
        <plasmid evidence="7">pne1b</plasmid>
    </source>
</reference>
<feature type="domain" description="HTH lysR-type" evidence="5">
    <location>
        <begin position="12"/>
        <end position="69"/>
    </location>
</feature>
<keyword evidence="3" id="KW-0238">DNA-binding</keyword>
<dbReference type="Pfam" id="PF00126">
    <property type="entry name" value="HTH_1"/>
    <property type="match status" value="1"/>
</dbReference>
<dbReference type="PROSITE" id="PS50931">
    <property type="entry name" value="HTH_LYSR"/>
    <property type="match status" value="1"/>
</dbReference>
<dbReference type="EMBL" id="CP024770">
    <property type="protein sequence ID" value="QGY33107.1"/>
    <property type="molecule type" value="Genomic_DNA"/>
</dbReference>
<dbReference type="Gene3D" id="1.10.10.10">
    <property type="entry name" value="Winged helix-like DNA-binding domain superfamily/Winged helix DNA-binding domain"/>
    <property type="match status" value="1"/>
</dbReference>
<comment type="similarity">
    <text evidence="1">Belongs to the LysR transcriptional regulatory family.</text>
</comment>
<dbReference type="GO" id="GO:0003700">
    <property type="term" value="F:DNA-binding transcription factor activity"/>
    <property type="evidence" value="ECO:0007669"/>
    <property type="project" value="InterPro"/>
</dbReference>